<reference evidence="1" key="1">
    <citation type="submission" date="2020-08" db="EMBL/GenBank/DDBJ databases">
        <title>Multicomponent nature underlies the extraordinary mechanical properties of spider dragline silk.</title>
        <authorList>
            <person name="Kono N."/>
            <person name="Nakamura H."/>
            <person name="Mori M."/>
            <person name="Yoshida Y."/>
            <person name="Ohtoshi R."/>
            <person name="Malay A.D."/>
            <person name="Moran D.A.P."/>
            <person name="Tomita M."/>
            <person name="Numata K."/>
            <person name="Arakawa K."/>
        </authorList>
    </citation>
    <scope>NUCLEOTIDE SEQUENCE</scope>
</reference>
<dbReference type="AlphaFoldDB" id="A0A8X6IDS4"/>
<organism evidence="1 2">
    <name type="scientific">Nephila pilipes</name>
    <name type="common">Giant wood spider</name>
    <name type="synonym">Nephila maculata</name>
    <dbReference type="NCBI Taxonomy" id="299642"/>
    <lineage>
        <taxon>Eukaryota</taxon>
        <taxon>Metazoa</taxon>
        <taxon>Ecdysozoa</taxon>
        <taxon>Arthropoda</taxon>
        <taxon>Chelicerata</taxon>
        <taxon>Arachnida</taxon>
        <taxon>Araneae</taxon>
        <taxon>Araneomorphae</taxon>
        <taxon>Entelegynae</taxon>
        <taxon>Araneoidea</taxon>
        <taxon>Nephilidae</taxon>
        <taxon>Nephila</taxon>
    </lineage>
</organism>
<comment type="caution">
    <text evidence="1">The sequence shown here is derived from an EMBL/GenBank/DDBJ whole genome shotgun (WGS) entry which is preliminary data.</text>
</comment>
<evidence type="ECO:0000313" key="2">
    <source>
        <dbReference type="Proteomes" id="UP000887013"/>
    </source>
</evidence>
<dbReference type="Proteomes" id="UP000887013">
    <property type="component" value="Unassembled WGS sequence"/>
</dbReference>
<accession>A0A8X6IDS4</accession>
<name>A0A8X6IDS4_NEPPI</name>
<evidence type="ECO:0000313" key="1">
    <source>
        <dbReference type="EMBL" id="GFS40845.1"/>
    </source>
</evidence>
<proteinExistence type="predicted"/>
<keyword evidence="2" id="KW-1185">Reference proteome</keyword>
<gene>
    <name evidence="1" type="ORF">NPIL_69661</name>
</gene>
<sequence>MPKQLSIRTSVNEYFKYEDTDVCISVTLEQYNNGYLEPNSNDEDDTYTNNVSHQTSTNYAIRSLVRFPHFSANGYTDQLYDHYVIHGTECLESLRESVNTHRKENYIEKISQSHFLFDSPTSVKA</sequence>
<dbReference type="EMBL" id="BMAW01043727">
    <property type="protein sequence ID" value="GFS40845.1"/>
    <property type="molecule type" value="Genomic_DNA"/>
</dbReference>
<protein>
    <submittedName>
        <fullName evidence="1">Uncharacterized protein</fullName>
    </submittedName>
</protein>